<evidence type="ECO:0000256" key="1">
    <source>
        <dbReference type="SAM" id="SignalP"/>
    </source>
</evidence>
<organism evidence="2 3">
    <name type="scientific">Methylomonas rosea</name>
    <dbReference type="NCBI Taxonomy" id="2952227"/>
    <lineage>
        <taxon>Bacteria</taxon>
        <taxon>Pseudomonadati</taxon>
        <taxon>Pseudomonadota</taxon>
        <taxon>Gammaproteobacteria</taxon>
        <taxon>Methylococcales</taxon>
        <taxon>Methylococcaceae</taxon>
        <taxon>Methylomonas</taxon>
    </lineage>
</organism>
<evidence type="ECO:0008006" key="4">
    <source>
        <dbReference type="Google" id="ProtNLM"/>
    </source>
</evidence>
<feature type="chain" id="PRO_5045091811" description="Secreted protein" evidence="1">
    <location>
        <begin position="30"/>
        <end position="173"/>
    </location>
</feature>
<name>A0ABT1TNP2_9GAMM</name>
<reference evidence="2 3" key="1">
    <citation type="submission" date="2022-07" db="EMBL/GenBank/DDBJ databases">
        <title>Methylomonas rivi sp. nov., Methylomonas rosea sp. nov., Methylomonas aureus sp. nov. and Methylomonas subterranea sp. nov., four novel methanotrophs isolated from a freshwater creek and the deep terrestrial subsurface.</title>
        <authorList>
            <person name="Abin C."/>
            <person name="Sankaranarayanan K."/>
            <person name="Garner C."/>
            <person name="Sindelar R."/>
            <person name="Kotary K."/>
            <person name="Garner R."/>
            <person name="Barclay S."/>
            <person name="Lawson P."/>
            <person name="Krumholz L."/>
        </authorList>
    </citation>
    <scope>NUCLEOTIDE SEQUENCE [LARGE SCALE GENOMIC DNA]</scope>
    <source>
        <strain evidence="2 3">WSC-7</strain>
    </source>
</reference>
<accession>A0ABT1TNP2</accession>
<dbReference type="Proteomes" id="UP001524570">
    <property type="component" value="Unassembled WGS sequence"/>
</dbReference>
<keyword evidence="1" id="KW-0732">Signal</keyword>
<sequence length="173" mass="17905">MTTTTNSKILQHCATLGFLACLVSPFSQAGPLGLGSKGPPRSQVIACGIHFSSGEHPVSVRCPLTTACKGTPDPDVSLAVSWDVLRWDNNQVVAGPNQGCAVNLNLSAIPMQPDACAAEVAATFTDNPDCENAGLIAIVKPAITGPYIDIYYDPQNPGEMSIPGPASTGTLVK</sequence>
<evidence type="ECO:0000313" key="2">
    <source>
        <dbReference type="EMBL" id="MCQ8116397.1"/>
    </source>
</evidence>
<protein>
    <recommendedName>
        <fullName evidence="4">Secreted protein</fullName>
    </recommendedName>
</protein>
<evidence type="ECO:0000313" key="3">
    <source>
        <dbReference type="Proteomes" id="UP001524570"/>
    </source>
</evidence>
<dbReference type="RefSeq" id="WP_256605644.1">
    <property type="nucleotide sequence ID" value="NZ_JANIBL010000006.1"/>
</dbReference>
<feature type="signal peptide" evidence="1">
    <location>
        <begin position="1"/>
        <end position="29"/>
    </location>
</feature>
<dbReference type="EMBL" id="JANIBL010000006">
    <property type="protein sequence ID" value="MCQ8116397.1"/>
    <property type="molecule type" value="Genomic_DNA"/>
</dbReference>
<gene>
    <name evidence="2" type="ORF">NP589_03105</name>
</gene>
<proteinExistence type="predicted"/>
<comment type="caution">
    <text evidence="2">The sequence shown here is derived from an EMBL/GenBank/DDBJ whole genome shotgun (WGS) entry which is preliminary data.</text>
</comment>
<keyword evidence="3" id="KW-1185">Reference proteome</keyword>